<feature type="transmembrane region" description="Helical" evidence="1">
    <location>
        <begin position="67"/>
        <end position="88"/>
    </location>
</feature>
<name>A0A6I8SPI0_XENTR</name>
<reference evidence="2" key="1">
    <citation type="journal article" date="2010" name="Science">
        <title>The genome of the Western clawed frog Xenopus tropicalis.</title>
        <authorList>
            <person name="Hellsten U."/>
            <person name="Harland R.M."/>
            <person name="Gilchrist M.J."/>
            <person name="Hendrix D."/>
            <person name="Jurka J."/>
            <person name="Kapitonov V."/>
            <person name="Ovcharenko I."/>
            <person name="Putnam N.H."/>
            <person name="Shu S."/>
            <person name="Taher L."/>
            <person name="Blitz I.L."/>
            <person name="Blumberg B."/>
            <person name="Dichmann D.S."/>
            <person name="Dubchak I."/>
            <person name="Amaya E."/>
            <person name="Detter J.C."/>
            <person name="Fletcher R."/>
            <person name="Gerhard D.S."/>
            <person name="Goodstein D."/>
            <person name="Graves T."/>
            <person name="Grigoriev I.V."/>
            <person name="Grimwood J."/>
            <person name="Kawashima T."/>
            <person name="Lindquist E."/>
            <person name="Lucas S.M."/>
            <person name="Mead P.E."/>
            <person name="Mitros T."/>
            <person name="Ogino H."/>
            <person name="Ohta Y."/>
            <person name="Poliakov A.V."/>
            <person name="Pollet N."/>
            <person name="Robert J."/>
            <person name="Salamov A."/>
            <person name="Sater A.K."/>
            <person name="Schmutz J."/>
            <person name="Terry A."/>
            <person name="Vize P.D."/>
            <person name="Warren W.C."/>
            <person name="Wells D."/>
            <person name="Wills A."/>
            <person name="Wilson R.K."/>
            <person name="Zimmerman L.B."/>
            <person name="Zorn A.M."/>
            <person name="Grainger R."/>
            <person name="Grammer T."/>
            <person name="Khokha M.K."/>
            <person name="Richardson P.M."/>
            <person name="Rokhsar D.S."/>
        </authorList>
    </citation>
    <scope>NUCLEOTIDE SEQUENCE [LARGE SCALE GENOMIC DNA]</scope>
    <source>
        <strain evidence="2">Nigerian</strain>
    </source>
</reference>
<sequence length="98" mass="10987">GNYMQQFSLRASGLLCKNPQISSPLLLMGTIYKSSVLPFKHNYDSSRGTEGSYVCHVLKVAAWGNNIYIALTLYFLMEAALVHESFFIKPFFTKGSVK</sequence>
<keyword evidence="1" id="KW-1133">Transmembrane helix</keyword>
<reference evidence="2" key="2">
    <citation type="submission" date="2020-05" db="UniProtKB">
        <authorList>
            <consortium name="Ensembl"/>
        </authorList>
    </citation>
    <scope>IDENTIFICATION</scope>
</reference>
<dbReference type="Ensembl" id="ENSXETT00000100750">
    <property type="protein sequence ID" value="ENSXETP00000099603"/>
    <property type="gene ID" value="ENSXETG00000035221"/>
</dbReference>
<protein>
    <submittedName>
        <fullName evidence="2">Uncharacterized protein</fullName>
    </submittedName>
</protein>
<accession>A0A6I8SPI0</accession>
<evidence type="ECO:0000313" key="2">
    <source>
        <dbReference type="Ensembl" id="ENSXETP00000099603"/>
    </source>
</evidence>
<keyword evidence="1" id="KW-0812">Transmembrane</keyword>
<dbReference type="InParanoid" id="A0A6I8SPI0"/>
<evidence type="ECO:0000256" key="1">
    <source>
        <dbReference type="SAM" id="Phobius"/>
    </source>
</evidence>
<organism evidence="2">
    <name type="scientific">Xenopus tropicalis</name>
    <name type="common">Western clawed frog</name>
    <name type="synonym">Silurana tropicalis</name>
    <dbReference type="NCBI Taxonomy" id="8364"/>
    <lineage>
        <taxon>Eukaryota</taxon>
        <taxon>Metazoa</taxon>
        <taxon>Chordata</taxon>
        <taxon>Craniata</taxon>
        <taxon>Vertebrata</taxon>
        <taxon>Euteleostomi</taxon>
        <taxon>Amphibia</taxon>
        <taxon>Batrachia</taxon>
        <taxon>Anura</taxon>
        <taxon>Pipoidea</taxon>
        <taxon>Pipidae</taxon>
        <taxon>Xenopodinae</taxon>
        <taxon>Xenopus</taxon>
        <taxon>Silurana</taxon>
    </lineage>
</organism>
<dbReference type="AlphaFoldDB" id="A0A6I8SPI0"/>
<keyword evidence="1" id="KW-0472">Membrane</keyword>
<dbReference type="Bgee" id="ENSXETG00000035221">
    <property type="expression patterns" value="Expressed in egg cell and 2 other cell types or tissues"/>
</dbReference>
<proteinExistence type="predicted"/>